<protein>
    <submittedName>
        <fullName evidence="2">Uncharacterized protein</fullName>
    </submittedName>
</protein>
<reference evidence="2 3" key="1">
    <citation type="submission" date="2020-09" db="EMBL/GenBank/DDBJ databases">
        <title>Flavimobilis rhizosphaerae sp. nov., isolated from rhizosphere soil of Spartina alterniflora.</title>
        <authorList>
            <person name="Hanqin C."/>
        </authorList>
    </citation>
    <scope>NUCLEOTIDE SEQUENCE [LARGE SCALE GENOMIC DNA]</scope>
    <source>
        <strain evidence="2 3">GY 10621</strain>
    </source>
</reference>
<organism evidence="2 3">
    <name type="scientific">Flavimobilis rhizosphaerae</name>
    <dbReference type="NCBI Taxonomy" id="2775421"/>
    <lineage>
        <taxon>Bacteria</taxon>
        <taxon>Bacillati</taxon>
        <taxon>Actinomycetota</taxon>
        <taxon>Actinomycetes</taxon>
        <taxon>Micrococcales</taxon>
        <taxon>Jonesiaceae</taxon>
        <taxon>Flavimobilis</taxon>
    </lineage>
</organism>
<dbReference type="RefSeq" id="WP_165375411.1">
    <property type="nucleotide sequence ID" value="NZ_JACZDF010000005.1"/>
</dbReference>
<evidence type="ECO:0000256" key="1">
    <source>
        <dbReference type="SAM" id="MobiDB-lite"/>
    </source>
</evidence>
<name>A0ABR9DSD3_9MICO</name>
<dbReference type="EMBL" id="JACZDF010000005">
    <property type="protein sequence ID" value="MBD9699864.1"/>
    <property type="molecule type" value="Genomic_DNA"/>
</dbReference>
<accession>A0ABR9DSD3</accession>
<dbReference type="Proteomes" id="UP000642107">
    <property type="component" value="Unassembled WGS sequence"/>
</dbReference>
<comment type="caution">
    <text evidence="2">The sequence shown here is derived from an EMBL/GenBank/DDBJ whole genome shotgun (WGS) entry which is preliminary data.</text>
</comment>
<keyword evidence="3" id="KW-1185">Reference proteome</keyword>
<evidence type="ECO:0000313" key="2">
    <source>
        <dbReference type="EMBL" id="MBD9699864.1"/>
    </source>
</evidence>
<evidence type="ECO:0000313" key="3">
    <source>
        <dbReference type="Proteomes" id="UP000642107"/>
    </source>
</evidence>
<feature type="region of interest" description="Disordered" evidence="1">
    <location>
        <begin position="38"/>
        <end position="57"/>
    </location>
</feature>
<sequence>MSLTPSSTAAARLRARRAFTRLVPVRIEVLAVHEVPDAKETRRAQVDDNRGADFGLP</sequence>
<proteinExistence type="predicted"/>
<gene>
    <name evidence="2" type="ORF">IGS67_10220</name>
</gene>
<feature type="compositionally biased region" description="Basic and acidic residues" evidence="1">
    <location>
        <begin position="38"/>
        <end position="51"/>
    </location>
</feature>